<name>A0A7X0HIH0_9ACTN</name>
<dbReference type="RefSeq" id="WP_185033954.1">
    <property type="nucleotide sequence ID" value="NZ_BNBN01000003.1"/>
</dbReference>
<reference evidence="2 3" key="1">
    <citation type="submission" date="2020-08" db="EMBL/GenBank/DDBJ databases">
        <title>Genomic Encyclopedia of Type Strains, Phase IV (KMG-IV): sequencing the most valuable type-strain genomes for metagenomic binning, comparative biology and taxonomic classification.</title>
        <authorList>
            <person name="Goeker M."/>
        </authorList>
    </citation>
    <scope>NUCLEOTIDE SEQUENCE [LARGE SCALE GENOMIC DNA]</scope>
    <source>
        <strain evidence="2 3">DSM 40141</strain>
    </source>
</reference>
<feature type="transmembrane region" description="Helical" evidence="1">
    <location>
        <begin position="201"/>
        <end position="225"/>
    </location>
</feature>
<evidence type="ECO:0000313" key="2">
    <source>
        <dbReference type="EMBL" id="MBB6438093.1"/>
    </source>
</evidence>
<keyword evidence="1" id="KW-1133">Transmembrane helix</keyword>
<evidence type="ECO:0000256" key="1">
    <source>
        <dbReference type="SAM" id="Phobius"/>
    </source>
</evidence>
<gene>
    <name evidence="2" type="ORF">HNQ79_004597</name>
</gene>
<dbReference type="InterPro" id="IPR049713">
    <property type="entry name" value="Pr6Pr-like"/>
</dbReference>
<proteinExistence type="predicted"/>
<accession>A0A7X0HIH0</accession>
<dbReference type="NCBIfam" id="NF038065">
    <property type="entry name" value="Pr6Pr"/>
    <property type="match status" value="1"/>
</dbReference>
<feature type="transmembrane region" description="Helical" evidence="1">
    <location>
        <begin position="86"/>
        <end position="105"/>
    </location>
</feature>
<dbReference type="Proteomes" id="UP000540423">
    <property type="component" value="Unassembled WGS sequence"/>
</dbReference>
<feature type="transmembrane region" description="Helical" evidence="1">
    <location>
        <begin position="163"/>
        <end position="181"/>
    </location>
</feature>
<keyword evidence="1" id="KW-0812">Transmembrane</keyword>
<feature type="transmembrane region" description="Helical" evidence="1">
    <location>
        <begin position="53"/>
        <end position="74"/>
    </location>
</feature>
<feature type="transmembrane region" description="Helical" evidence="1">
    <location>
        <begin position="27"/>
        <end position="47"/>
    </location>
</feature>
<evidence type="ECO:0000313" key="3">
    <source>
        <dbReference type="Proteomes" id="UP000540423"/>
    </source>
</evidence>
<sequence length="248" mass="26203">MIAPSPAGSTGVPASAVVPPRRRPYAAAFRALLCAAAVTGIVIDLFIGDPSRVPIYFTIQSNALLALTLGWSAVRAWTGGPPLSPRLTGGALLFIVITGLVYHLILANDASGFSMTDDPAHRDTGWHTVSNQLLHTVTPIGAVLDWLLLTAPGGLAYRYAAQWLAYPAAYFAFALLRGAALTPGTPARYPYPFLDAAAHGYAGVATNALVLGLLFYALALSLVALDRVRPYLQPRENRISPTRAGGLK</sequence>
<evidence type="ECO:0008006" key="4">
    <source>
        <dbReference type="Google" id="ProtNLM"/>
    </source>
</evidence>
<keyword evidence="3" id="KW-1185">Reference proteome</keyword>
<dbReference type="AlphaFoldDB" id="A0A7X0HIH0"/>
<dbReference type="EMBL" id="JACHEM010000012">
    <property type="protein sequence ID" value="MBB6438093.1"/>
    <property type="molecule type" value="Genomic_DNA"/>
</dbReference>
<keyword evidence="1" id="KW-0472">Membrane</keyword>
<organism evidence="2 3">
    <name type="scientific">Streptomyces candidus</name>
    <dbReference type="NCBI Taxonomy" id="67283"/>
    <lineage>
        <taxon>Bacteria</taxon>
        <taxon>Bacillati</taxon>
        <taxon>Actinomycetota</taxon>
        <taxon>Actinomycetes</taxon>
        <taxon>Kitasatosporales</taxon>
        <taxon>Streptomycetaceae</taxon>
        <taxon>Streptomyces</taxon>
    </lineage>
</organism>
<comment type="caution">
    <text evidence="2">The sequence shown here is derived from an EMBL/GenBank/DDBJ whole genome shotgun (WGS) entry which is preliminary data.</text>
</comment>
<protein>
    <recommendedName>
        <fullName evidence="4">Integral membrane regulator</fullName>
    </recommendedName>
</protein>